<organism evidence="1">
    <name type="scientific">marine sediment metagenome</name>
    <dbReference type="NCBI Taxonomy" id="412755"/>
    <lineage>
        <taxon>unclassified sequences</taxon>
        <taxon>metagenomes</taxon>
        <taxon>ecological metagenomes</taxon>
    </lineage>
</organism>
<dbReference type="AlphaFoldDB" id="A0A0F9DCH0"/>
<protein>
    <submittedName>
        <fullName evidence="1">Uncharacterized protein</fullName>
    </submittedName>
</protein>
<sequence length="74" mass="8319">MTCTFIFKCRKCNEEHEGPIGGEDSAMYGLMSAVFNLPYPDKFIGMPPKMHDIHSCENGKFVGVSDLIGYRIDK</sequence>
<accession>A0A0F9DCH0</accession>
<name>A0A0F9DCH0_9ZZZZ</name>
<reference evidence="1" key="1">
    <citation type="journal article" date="2015" name="Nature">
        <title>Complex archaea that bridge the gap between prokaryotes and eukaryotes.</title>
        <authorList>
            <person name="Spang A."/>
            <person name="Saw J.H."/>
            <person name="Jorgensen S.L."/>
            <person name="Zaremba-Niedzwiedzka K."/>
            <person name="Martijn J."/>
            <person name="Lind A.E."/>
            <person name="van Eijk R."/>
            <person name="Schleper C."/>
            <person name="Guy L."/>
            <person name="Ettema T.J."/>
        </authorList>
    </citation>
    <scope>NUCLEOTIDE SEQUENCE</scope>
</reference>
<proteinExistence type="predicted"/>
<dbReference type="EMBL" id="LAZR01029520">
    <property type="protein sequence ID" value="KKL59339.1"/>
    <property type="molecule type" value="Genomic_DNA"/>
</dbReference>
<comment type="caution">
    <text evidence="1">The sequence shown here is derived from an EMBL/GenBank/DDBJ whole genome shotgun (WGS) entry which is preliminary data.</text>
</comment>
<gene>
    <name evidence="1" type="ORF">LCGC14_2216360</name>
</gene>
<evidence type="ECO:0000313" key="1">
    <source>
        <dbReference type="EMBL" id="KKL59339.1"/>
    </source>
</evidence>